<keyword evidence="1" id="KW-0472">Membrane</keyword>
<dbReference type="EMBL" id="VIBQ01000066">
    <property type="protein sequence ID" value="KAB8576199.1"/>
    <property type="molecule type" value="Genomic_DNA"/>
</dbReference>
<reference evidence="2 3" key="1">
    <citation type="submission" date="2019-06" db="EMBL/GenBank/DDBJ databases">
        <title>A chromosomal-level reference genome of Carpinus fangiana (Coryloideae, Betulaceae).</title>
        <authorList>
            <person name="Yang X."/>
            <person name="Wang Z."/>
            <person name="Zhang L."/>
            <person name="Hao G."/>
            <person name="Liu J."/>
            <person name="Yang Y."/>
        </authorList>
    </citation>
    <scope>NUCLEOTIDE SEQUENCE [LARGE SCALE GENOMIC DNA]</scope>
    <source>
        <strain evidence="2">Cfa_2016G</strain>
        <tissue evidence="2">Leaf</tissue>
    </source>
</reference>
<evidence type="ECO:0008006" key="4">
    <source>
        <dbReference type="Google" id="ProtNLM"/>
    </source>
</evidence>
<comment type="caution">
    <text evidence="2">The sequence shown here is derived from an EMBL/GenBank/DDBJ whole genome shotgun (WGS) entry which is preliminary data.</text>
</comment>
<gene>
    <name evidence="2" type="ORF">FH972_025727</name>
</gene>
<feature type="transmembrane region" description="Helical" evidence="1">
    <location>
        <begin position="88"/>
        <end position="113"/>
    </location>
</feature>
<sequence>MTVLTQIREADRHWAWKFALRVALVVFCIIPIGMMIWLLASPNLARDSTIGYGAGFFFIPLGLAIIWAVVDVGVLFGRKRPAHPGFSVGFDLVLFIAFAIAGAAFASLAIITLQDVAYYSDSSSSTSYYGYDYYSGSTPVGSDGYSGYGNSTIAYDIQNNLPYTYVSTSDTSSIRHPGDADYNCPDWDSCADQAASTSLLRRTLNVALAAAIFLCIDALIEFVLFVWGCVDCHAYNRNAVYNHRARDLAEKMISDMREKAPQPGDGVQAGQLVY</sequence>
<feature type="transmembrane region" description="Helical" evidence="1">
    <location>
        <begin position="206"/>
        <end position="227"/>
    </location>
</feature>
<protein>
    <recommendedName>
        <fullName evidence="4">MARVEL domain-containing protein</fullName>
    </recommendedName>
</protein>
<keyword evidence="3" id="KW-1185">Reference proteome</keyword>
<keyword evidence="1" id="KW-1133">Transmembrane helix</keyword>
<dbReference type="OrthoDB" id="5279542at2759"/>
<feature type="transmembrane region" description="Helical" evidence="1">
    <location>
        <begin position="52"/>
        <end position="76"/>
    </location>
</feature>
<evidence type="ECO:0000256" key="1">
    <source>
        <dbReference type="SAM" id="Phobius"/>
    </source>
</evidence>
<evidence type="ECO:0000313" key="3">
    <source>
        <dbReference type="Proteomes" id="UP000327013"/>
    </source>
</evidence>
<proteinExistence type="predicted"/>
<dbReference type="AlphaFoldDB" id="A0A5N6L2V1"/>
<keyword evidence="1" id="KW-0812">Transmembrane</keyword>
<feature type="transmembrane region" description="Helical" evidence="1">
    <location>
        <begin position="18"/>
        <end position="40"/>
    </location>
</feature>
<accession>A0A5N6L2V1</accession>
<organism evidence="2 3">
    <name type="scientific">Carpinus fangiana</name>
    <dbReference type="NCBI Taxonomy" id="176857"/>
    <lineage>
        <taxon>Eukaryota</taxon>
        <taxon>Viridiplantae</taxon>
        <taxon>Streptophyta</taxon>
        <taxon>Embryophyta</taxon>
        <taxon>Tracheophyta</taxon>
        <taxon>Spermatophyta</taxon>
        <taxon>Magnoliopsida</taxon>
        <taxon>eudicotyledons</taxon>
        <taxon>Gunneridae</taxon>
        <taxon>Pentapetalae</taxon>
        <taxon>rosids</taxon>
        <taxon>fabids</taxon>
        <taxon>Fagales</taxon>
        <taxon>Betulaceae</taxon>
        <taxon>Carpinus</taxon>
    </lineage>
</organism>
<name>A0A5N6L2V1_9ROSI</name>
<evidence type="ECO:0000313" key="2">
    <source>
        <dbReference type="EMBL" id="KAB8576199.1"/>
    </source>
</evidence>
<dbReference type="Proteomes" id="UP000327013">
    <property type="component" value="Unassembled WGS sequence"/>
</dbReference>